<comment type="caution">
    <text evidence="1">The sequence shown here is derived from an EMBL/GenBank/DDBJ whole genome shotgun (WGS) entry which is preliminary data.</text>
</comment>
<evidence type="ECO:0000313" key="2">
    <source>
        <dbReference type="Proteomes" id="UP000019478"/>
    </source>
</evidence>
<dbReference type="Proteomes" id="UP000019478">
    <property type="component" value="Unassembled WGS sequence"/>
</dbReference>
<gene>
    <name evidence="1" type="ORF">A1O3_05539</name>
</gene>
<dbReference type="RefSeq" id="XP_007733849.1">
    <property type="nucleotide sequence ID" value="XM_007735659.1"/>
</dbReference>
<protein>
    <submittedName>
        <fullName evidence="1">Uncharacterized protein</fullName>
    </submittedName>
</protein>
<organism evidence="1 2">
    <name type="scientific">Capronia epimyces CBS 606.96</name>
    <dbReference type="NCBI Taxonomy" id="1182542"/>
    <lineage>
        <taxon>Eukaryota</taxon>
        <taxon>Fungi</taxon>
        <taxon>Dikarya</taxon>
        <taxon>Ascomycota</taxon>
        <taxon>Pezizomycotina</taxon>
        <taxon>Eurotiomycetes</taxon>
        <taxon>Chaetothyriomycetidae</taxon>
        <taxon>Chaetothyriales</taxon>
        <taxon>Herpotrichiellaceae</taxon>
        <taxon>Capronia</taxon>
    </lineage>
</organism>
<dbReference type="GeneID" id="19169649"/>
<proteinExistence type="predicted"/>
<evidence type="ECO:0000313" key="1">
    <source>
        <dbReference type="EMBL" id="EXJ84864.1"/>
    </source>
</evidence>
<name>W9YRH6_9EURO</name>
<dbReference type="OrthoDB" id="4758907at2759"/>
<keyword evidence="2" id="KW-1185">Reference proteome</keyword>
<dbReference type="HOGENOM" id="CLU_804427_0_0_1"/>
<dbReference type="EMBL" id="AMGY01000004">
    <property type="protein sequence ID" value="EXJ84864.1"/>
    <property type="molecule type" value="Genomic_DNA"/>
</dbReference>
<dbReference type="AlphaFoldDB" id="W9YRH6"/>
<reference evidence="1 2" key="1">
    <citation type="submission" date="2013-03" db="EMBL/GenBank/DDBJ databases">
        <title>The Genome Sequence of Capronia epimyces CBS 606.96.</title>
        <authorList>
            <consortium name="The Broad Institute Genomics Platform"/>
            <person name="Cuomo C."/>
            <person name="de Hoog S."/>
            <person name="Gorbushina A."/>
            <person name="Walker B."/>
            <person name="Young S.K."/>
            <person name="Zeng Q."/>
            <person name="Gargeya S."/>
            <person name="Fitzgerald M."/>
            <person name="Haas B."/>
            <person name="Abouelleil A."/>
            <person name="Allen A.W."/>
            <person name="Alvarado L."/>
            <person name="Arachchi H.M."/>
            <person name="Berlin A.M."/>
            <person name="Chapman S.B."/>
            <person name="Gainer-Dewar J."/>
            <person name="Goldberg J."/>
            <person name="Griggs A."/>
            <person name="Gujja S."/>
            <person name="Hansen M."/>
            <person name="Howarth C."/>
            <person name="Imamovic A."/>
            <person name="Ireland A."/>
            <person name="Larimer J."/>
            <person name="McCowan C."/>
            <person name="Murphy C."/>
            <person name="Pearson M."/>
            <person name="Poon T.W."/>
            <person name="Priest M."/>
            <person name="Roberts A."/>
            <person name="Saif S."/>
            <person name="Shea T."/>
            <person name="Sisk P."/>
            <person name="Sykes S."/>
            <person name="Wortman J."/>
            <person name="Nusbaum C."/>
            <person name="Birren B."/>
        </authorList>
    </citation>
    <scope>NUCLEOTIDE SEQUENCE [LARGE SCALE GENOMIC DNA]</scope>
    <source>
        <strain evidence="1 2">CBS 606.96</strain>
    </source>
</reference>
<accession>W9YRH6</accession>
<sequence length="356" mass="40119">MAAARVLIGIPELLREIASHIYAPASLSQLCLVDHAFRDAFTPQLYRCLRWDERNIKFITNPDRRRDLLTDNKLSHTKVLIITRSGVEALHSAWKSENPRKEVRWRHSDHYHYTGLEVIWTLLNDAIVQVCQHARGLQTFASQDMAICRDTAAALSSLIPSLQNISIEFHKDDGQILNVDTDATEQSLDQFDHPEEQFTFVGLRKLSLLVIPGDVRSWASQILQILLKSPDLEFLALSLSLDAALSLEYEPVFGDELGTPRAGLPDLSPTNDMFQWLSREYANATGHALQFNSTQFHWGTRIPNAIVAEGWANPNGVDMVYIWKEDNGPFLKGLKAFPSKWSDIGPQLQLRVAGGP</sequence>